<dbReference type="EMBL" id="CP121196">
    <property type="protein sequence ID" value="XBH17797.1"/>
    <property type="molecule type" value="Genomic_DNA"/>
</dbReference>
<name>A0AAU7DI73_9BACT</name>
<proteinExistence type="predicted"/>
<keyword evidence="1" id="KW-0732">Signal</keyword>
<protein>
    <submittedName>
        <fullName evidence="2">Uncharacterized protein</fullName>
    </submittedName>
</protein>
<gene>
    <name evidence="2" type="ORF">P8935_00345</name>
</gene>
<feature type="chain" id="PRO_5043414241" evidence="1">
    <location>
        <begin position="25"/>
        <end position="421"/>
    </location>
</feature>
<evidence type="ECO:0000313" key="2">
    <source>
        <dbReference type="EMBL" id="XBH17797.1"/>
    </source>
</evidence>
<reference evidence="2" key="1">
    <citation type="submission" date="2023-03" db="EMBL/GenBank/DDBJ databases">
        <title>Edaphobacter sp.</title>
        <authorList>
            <person name="Huber K.J."/>
            <person name="Papendorf J."/>
            <person name="Pilke C."/>
            <person name="Bunk B."/>
            <person name="Sproeer C."/>
            <person name="Pester M."/>
        </authorList>
    </citation>
    <scope>NUCLEOTIDE SEQUENCE</scope>
    <source>
        <strain evidence="2">DSM 110680</strain>
    </source>
</reference>
<accession>A0AAU7DI73</accession>
<dbReference type="AlphaFoldDB" id="A0AAU7DI73"/>
<dbReference type="RefSeq" id="WP_348263022.1">
    <property type="nucleotide sequence ID" value="NZ_CP121196.1"/>
</dbReference>
<organism evidence="2">
    <name type="scientific">Telmatobacter sp. DSM 110680</name>
    <dbReference type="NCBI Taxonomy" id="3036704"/>
    <lineage>
        <taxon>Bacteria</taxon>
        <taxon>Pseudomonadati</taxon>
        <taxon>Acidobacteriota</taxon>
        <taxon>Terriglobia</taxon>
        <taxon>Terriglobales</taxon>
        <taxon>Acidobacteriaceae</taxon>
        <taxon>Telmatobacter</taxon>
    </lineage>
</organism>
<sequence length="421" mass="43745">MRRIRAIMLGLSGLSAVAICASQASVKPSRWAQPAADLAGQVSDILGPGQVQLTIRNLSTIETGEIPAIRKSLEQDLNSHGVLTSGAESANLIRVTLSENARERLWVAEVVEGHVTHVAMVHVELSAERVAAADSRLVLRKEKVAGLFNRIGGTAQDNPILAFAQINGHLVVIFADRISIFSSGVSGWAEVNAFPLNRKLPRDPRAILMANADGGSFTAYIPGGQCTGNYSLPLAGATADSGWSVRCHASDDPWPIYQSADASSATALKAFYNPARDYFTGVVTPAIGVDLPAFYSAGMIPRAAGGAALLVAGIDGKVSIVENGALRAVAGTRDWGSDFAVVRSGCGAGTQVISSSSGEAANDSLRAFDIPALEAIAVSGPLALDGAVTALWTAADGKSALAVVRNASNQYEVDRVTALCN</sequence>
<feature type="signal peptide" evidence="1">
    <location>
        <begin position="1"/>
        <end position="24"/>
    </location>
</feature>
<evidence type="ECO:0000256" key="1">
    <source>
        <dbReference type="SAM" id="SignalP"/>
    </source>
</evidence>